<organism evidence="4 5">
    <name type="scientific">Ascoidea rubescens DSM 1968</name>
    <dbReference type="NCBI Taxonomy" id="1344418"/>
    <lineage>
        <taxon>Eukaryota</taxon>
        <taxon>Fungi</taxon>
        <taxon>Dikarya</taxon>
        <taxon>Ascomycota</taxon>
        <taxon>Saccharomycotina</taxon>
        <taxon>Saccharomycetes</taxon>
        <taxon>Ascoideaceae</taxon>
        <taxon>Ascoidea</taxon>
    </lineage>
</organism>
<gene>
    <name evidence="4" type="ORF">ASCRUDRAFT_15529</name>
</gene>
<dbReference type="EMBL" id="KV454491">
    <property type="protein sequence ID" value="ODV58601.1"/>
    <property type="molecule type" value="Genomic_DNA"/>
</dbReference>
<feature type="compositionally biased region" description="Polar residues" evidence="2">
    <location>
        <begin position="172"/>
        <end position="198"/>
    </location>
</feature>
<dbReference type="Pfam" id="PF00076">
    <property type="entry name" value="RRM_1"/>
    <property type="match status" value="1"/>
</dbReference>
<evidence type="ECO:0000313" key="5">
    <source>
        <dbReference type="Proteomes" id="UP000095038"/>
    </source>
</evidence>
<name>A0A1D2VAF7_9ASCO</name>
<accession>A0A1D2VAF7</accession>
<proteinExistence type="predicted"/>
<dbReference type="AlphaFoldDB" id="A0A1D2VAF7"/>
<dbReference type="STRING" id="1344418.A0A1D2VAF7"/>
<sequence>MQADQSALVPDSDLNAHHDSNVSTIYLKNLNEKISINNLKKFLSTIFNNPSSDWYPILSITAHKNLRMRGQAFISFESHLKCSKFYQFFNNDNNDNSINLNNIIKLNLQLNAKSETYKDNLLPFKKNTEIYLAKANSDSNLKFNLNESDFQSYLNNRKSLKLKREQERLNSKKTLSSFTTNQNKNNSGSDGNINNYNNKTKKEPMIDINLLPPNKLLLIQNLPKDLSAEQLNSTLNSTFQKFHGFVEIRLVKVRNLAFIEYETDNDAIIAKQNTSDLLISNVKPIISYTKK</sequence>
<dbReference type="SUPFAM" id="SSF54928">
    <property type="entry name" value="RNA-binding domain, RBD"/>
    <property type="match status" value="1"/>
</dbReference>
<dbReference type="PROSITE" id="PS50102">
    <property type="entry name" value="RRM"/>
    <property type="match status" value="2"/>
</dbReference>
<dbReference type="InParanoid" id="A0A1D2VAF7"/>
<dbReference type="RefSeq" id="XP_020044908.1">
    <property type="nucleotide sequence ID" value="XM_020189341.1"/>
</dbReference>
<dbReference type="GO" id="GO:0003723">
    <property type="term" value="F:RNA binding"/>
    <property type="evidence" value="ECO:0007669"/>
    <property type="project" value="UniProtKB-UniRule"/>
</dbReference>
<feature type="region of interest" description="Disordered" evidence="2">
    <location>
        <begin position="171"/>
        <end position="198"/>
    </location>
</feature>
<dbReference type="InterPro" id="IPR000504">
    <property type="entry name" value="RRM_dom"/>
</dbReference>
<evidence type="ECO:0000256" key="1">
    <source>
        <dbReference type="PROSITE-ProRule" id="PRU00176"/>
    </source>
</evidence>
<keyword evidence="5" id="KW-1185">Reference proteome</keyword>
<protein>
    <recommendedName>
        <fullName evidence="3">RRM domain-containing protein</fullName>
    </recommendedName>
</protein>
<dbReference type="OrthoDB" id="266020at2759"/>
<keyword evidence="1" id="KW-0694">RNA-binding</keyword>
<evidence type="ECO:0000313" key="4">
    <source>
        <dbReference type="EMBL" id="ODV58601.1"/>
    </source>
</evidence>
<dbReference type="GeneID" id="30962977"/>
<dbReference type="SMART" id="SM00360">
    <property type="entry name" value="RRM"/>
    <property type="match status" value="2"/>
</dbReference>
<dbReference type="InterPro" id="IPR012677">
    <property type="entry name" value="Nucleotide-bd_a/b_plait_sf"/>
</dbReference>
<dbReference type="Proteomes" id="UP000095038">
    <property type="component" value="Unassembled WGS sequence"/>
</dbReference>
<dbReference type="InterPro" id="IPR035979">
    <property type="entry name" value="RBD_domain_sf"/>
</dbReference>
<dbReference type="FunFam" id="3.30.70.330:FF:000029">
    <property type="entry name" value="U2 small nuclear ribonucleoprotein B"/>
    <property type="match status" value="1"/>
</dbReference>
<evidence type="ECO:0000256" key="2">
    <source>
        <dbReference type="SAM" id="MobiDB-lite"/>
    </source>
</evidence>
<dbReference type="Gene3D" id="3.30.70.330">
    <property type="match status" value="2"/>
</dbReference>
<feature type="domain" description="RRM" evidence="3">
    <location>
        <begin position="23"/>
        <end position="111"/>
    </location>
</feature>
<dbReference type="FunCoup" id="A0A1D2VAF7">
    <property type="interactions" value="202"/>
</dbReference>
<evidence type="ECO:0000259" key="3">
    <source>
        <dbReference type="PROSITE" id="PS50102"/>
    </source>
</evidence>
<feature type="domain" description="RRM" evidence="3">
    <location>
        <begin position="215"/>
        <end position="291"/>
    </location>
</feature>
<reference evidence="5" key="1">
    <citation type="submission" date="2016-05" db="EMBL/GenBank/DDBJ databases">
        <title>Comparative genomics of biotechnologically important yeasts.</title>
        <authorList>
            <consortium name="DOE Joint Genome Institute"/>
            <person name="Riley R."/>
            <person name="Haridas S."/>
            <person name="Wolfe K.H."/>
            <person name="Lopes M.R."/>
            <person name="Hittinger C.T."/>
            <person name="Goker M."/>
            <person name="Salamov A."/>
            <person name="Wisecaver J."/>
            <person name="Long T.M."/>
            <person name="Aerts A.L."/>
            <person name="Barry K."/>
            <person name="Choi C."/>
            <person name="Clum A."/>
            <person name="Coughlan A.Y."/>
            <person name="Deshpande S."/>
            <person name="Douglass A.P."/>
            <person name="Hanson S.J."/>
            <person name="Klenk H.-P."/>
            <person name="Labutti K."/>
            <person name="Lapidus A."/>
            <person name="Lindquist E."/>
            <person name="Lipzen A."/>
            <person name="Meier-Kolthoff J.P."/>
            <person name="Ohm R.A."/>
            <person name="Otillar R.P."/>
            <person name="Pangilinan J."/>
            <person name="Peng Y."/>
            <person name="Rokas A."/>
            <person name="Rosa C.A."/>
            <person name="Scheuner C."/>
            <person name="Sibirny A.A."/>
            <person name="Slot J.C."/>
            <person name="Stielow J.B."/>
            <person name="Sun H."/>
            <person name="Kurtzman C.P."/>
            <person name="Blackwell M."/>
            <person name="Grigoriev I.V."/>
            <person name="Jeffries T.W."/>
        </authorList>
    </citation>
    <scope>NUCLEOTIDE SEQUENCE [LARGE SCALE GENOMIC DNA]</scope>
    <source>
        <strain evidence="5">DSM 1968</strain>
    </source>
</reference>